<dbReference type="Proteomes" id="UP000031971">
    <property type="component" value="Unassembled WGS sequence"/>
</dbReference>
<reference evidence="1 2" key="1">
    <citation type="submission" date="2015-01" db="EMBL/GenBank/DDBJ databases">
        <title>Genome Sequence of Magnetospirillum magnetotacticum Strain MS-1.</title>
        <authorList>
            <person name="Marinov G.K."/>
            <person name="Smalley M.D."/>
            <person name="DeSalvo G."/>
        </authorList>
    </citation>
    <scope>NUCLEOTIDE SEQUENCE [LARGE SCALE GENOMIC DNA]</scope>
    <source>
        <strain evidence="1 2">MS-1</strain>
    </source>
</reference>
<dbReference type="EMBL" id="JXSL01000030">
    <property type="protein sequence ID" value="KIL97837.1"/>
    <property type="molecule type" value="Genomic_DNA"/>
</dbReference>
<accession>A0A0C2U8L2</accession>
<keyword evidence="2" id="KW-1185">Reference proteome</keyword>
<proteinExistence type="predicted"/>
<sequence>MKRLVGRYLAAIAAAAKRAEARARRGTIKQVNSLAGWYDMAARR</sequence>
<dbReference type="STRING" id="272627.CCC_00898"/>
<comment type="caution">
    <text evidence="1">The sequence shown here is derived from an EMBL/GenBank/DDBJ whole genome shotgun (WGS) entry which is preliminary data.</text>
</comment>
<organism evidence="1 2">
    <name type="scientific">Paramagnetospirillum magnetotacticum MS-1</name>
    <dbReference type="NCBI Taxonomy" id="272627"/>
    <lineage>
        <taxon>Bacteria</taxon>
        <taxon>Pseudomonadati</taxon>
        <taxon>Pseudomonadota</taxon>
        <taxon>Alphaproteobacteria</taxon>
        <taxon>Rhodospirillales</taxon>
        <taxon>Magnetospirillaceae</taxon>
        <taxon>Paramagnetospirillum</taxon>
    </lineage>
</organism>
<evidence type="ECO:0000313" key="2">
    <source>
        <dbReference type="Proteomes" id="UP000031971"/>
    </source>
</evidence>
<name>A0A0C2U8L2_PARME</name>
<dbReference type="AlphaFoldDB" id="A0A0C2U8L2"/>
<gene>
    <name evidence="1" type="ORF">CCC_00898</name>
</gene>
<evidence type="ECO:0000313" key="1">
    <source>
        <dbReference type="EMBL" id="KIL97837.1"/>
    </source>
</evidence>
<protein>
    <submittedName>
        <fullName evidence="1">Uncharacterized protein</fullName>
    </submittedName>
</protein>